<gene>
    <name evidence="1" type="primary">TRM44_2</name>
    <name evidence="1" type="ORF">EV182_002308</name>
</gene>
<accession>A0ACC1HE89</accession>
<evidence type="ECO:0000313" key="1">
    <source>
        <dbReference type="EMBL" id="KAJ1674915.1"/>
    </source>
</evidence>
<proteinExistence type="predicted"/>
<comment type="caution">
    <text evidence="1">The sequence shown here is derived from an EMBL/GenBank/DDBJ whole genome shotgun (WGS) entry which is preliminary data.</text>
</comment>
<name>A0ACC1HE89_9FUNG</name>
<sequence>MQVRKIVYKFETLTTSDPQCSMLSICIEPYGDISALGFSKKQQEIWRSLFKKLYKWIVNEHVGYRKRTQMNVLVPKDLYTETYQRLKAKHAHWLVSVWTEKTDPQKFVYEDIAIASWLLCLWHPRGYGIDQCSRKIWATFQKHAADLRAQTILPYETRFDVDWIIGNHSDELSPWLMHLAAQPGESKYMLYTNYIKCLSEECGYNPEREFLRIPSPKNVAVVGRSTTFDQVAEKDRTRAALYHVEQICADASRSFAPRIPDSVKNELRMQRQQEREPV</sequence>
<organism evidence="1 2">
    <name type="scientific">Spiromyces aspiralis</name>
    <dbReference type="NCBI Taxonomy" id="68401"/>
    <lineage>
        <taxon>Eukaryota</taxon>
        <taxon>Fungi</taxon>
        <taxon>Fungi incertae sedis</taxon>
        <taxon>Zoopagomycota</taxon>
        <taxon>Kickxellomycotina</taxon>
        <taxon>Kickxellomycetes</taxon>
        <taxon>Kickxellales</taxon>
        <taxon>Kickxellaceae</taxon>
        <taxon>Spiromyces</taxon>
    </lineage>
</organism>
<keyword evidence="1" id="KW-0489">Methyltransferase</keyword>
<keyword evidence="2" id="KW-1185">Reference proteome</keyword>
<protein>
    <submittedName>
        <fullName evidence="1">tRNA(Ser) Um(44) 2'-O-methyltransferase</fullName>
        <ecNumber evidence="1">2.1.1.211</ecNumber>
    </submittedName>
</protein>
<reference evidence="1" key="1">
    <citation type="submission" date="2022-06" db="EMBL/GenBank/DDBJ databases">
        <title>Phylogenomic reconstructions and comparative analyses of Kickxellomycotina fungi.</title>
        <authorList>
            <person name="Reynolds N.K."/>
            <person name="Stajich J.E."/>
            <person name="Barry K."/>
            <person name="Grigoriev I.V."/>
            <person name="Crous P."/>
            <person name="Smith M.E."/>
        </authorList>
    </citation>
    <scope>NUCLEOTIDE SEQUENCE</scope>
    <source>
        <strain evidence="1">RSA 2271</strain>
    </source>
</reference>
<dbReference type="Proteomes" id="UP001145114">
    <property type="component" value="Unassembled WGS sequence"/>
</dbReference>
<dbReference type="EC" id="2.1.1.211" evidence="1"/>
<keyword evidence="1" id="KW-0808">Transferase</keyword>
<evidence type="ECO:0000313" key="2">
    <source>
        <dbReference type="Proteomes" id="UP001145114"/>
    </source>
</evidence>
<dbReference type="EMBL" id="JAMZIH010005603">
    <property type="protein sequence ID" value="KAJ1674915.1"/>
    <property type="molecule type" value="Genomic_DNA"/>
</dbReference>